<protein>
    <recommendedName>
        <fullName evidence="4">Transcriptional regulator</fullName>
    </recommendedName>
</protein>
<name>A0A0R1UIP3_9LACO</name>
<dbReference type="Proteomes" id="UP000051036">
    <property type="component" value="Unassembled WGS sequence"/>
</dbReference>
<gene>
    <name evidence="2" type="ORF">FC46_GL001106</name>
</gene>
<keyword evidence="3" id="KW-1185">Reference proteome</keyword>
<evidence type="ECO:0000256" key="1">
    <source>
        <dbReference type="SAM" id="MobiDB-lite"/>
    </source>
</evidence>
<dbReference type="STRING" id="1423763.FC46_GL001106"/>
<accession>A0A0R1UIP3</accession>
<feature type="region of interest" description="Disordered" evidence="1">
    <location>
        <begin position="1"/>
        <end position="22"/>
    </location>
</feature>
<dbReference type="RefSeq" id="WP_057797364.1">
    <property type="nucleotide sequence ID" value="NZ_AZFM01000003.1"/>
</dbReference>
<dbReference type="PATRIC" id="fig|1423763.3.peg.1122"/>
<dbReference type="EMBL" id="AZFM01000003">
    <property type="protein sequence ID" value="KRL91274.1"/>
    <property type="molecule type" value="Genomic_DNA"/>
</dbReference>
<dbReference type="OrthoDB" id="1650379at2"/>
<dbReference type="InterPro" id="IPR009370">
    <property type="entry name" value="YutD-like"/>
</dbReference>
<dbReference type="Gene3D" id="3.50.4.20">
    <property type="match status" value="1"/>
</dbReference>
<evidence type="ECO:0008006" key="4">
    <source>
        <dbReference type="Google" id="ProtNLM"/>
    </source>
</evidence>
<reference evidence="2 3" key="1">
    <citation type="journal article" date="2015" name="Genome Announc.">
        <title>Expanding the biotechnology potential of lactobacilli through comparative genomics of 213 strains and associated genera.</title>
        <authorList>
            <person name="Sun Z."/>
            <person name="Harris H.M."/>
            <person name="McCann A."/>
            <person name="Guo C."/>
            <person name="Argimon S."/>
            <person name="Zhang W."/>
            <person name="Yang X."/>
            <person name="Jeffery I.B."/>
            <person name="Cooney J.C."/>
            <person name="Kagawa T.F."/>
            <person name="Liu W."/>
            <person name="Song Y."/>
            <person name="Salvetti E."/>
            <person name="Wrobel A."/>
            <person name="Rasinkangas P."/>
            <person name="Parkhill J."/>
            <person name="Rea M.C."/>
            <person name="O'Sullivan O."/>
            <person name="Ritari J."/>
            <person name="Douillard F.P."/>
            <person name="Paul Ross R."/>
            <person name="Yang R."/>
            <person name="Briner A.E."/>
            <person name="Felis G.E."/>
            <person name="de Vos W.M."/>
            <person name="Barrangou R."/>
            <person name="Klaenhammer T.R."/>
            <person name="Caufield P.W."/>
            <person name="Cui Y."/>
            <person name="Zhang H."/>
            <person name="O'Toole P.W."/>
        </authorList>
    </citation>
    <scope>NUCLEOTIDE SEQUENCE [LARGE SCALE GENOMIC DNA]</scope>
    <source>
        <strain evidence="2 3">DSM 16043</strain>
    </source>
</reference>
<dbReference type="AlphaFoldDB" id="A0A0R1UIP3"/>
<proteinExistence type="predicted"/>
<comment type="caution">
    <text evidence="2">The sequence shown here is derived from an EMBL/GenBank/DDBJ whole genome shotgun (WGS) entry which is preliminary data.</text>
</comment>
<dbReference type="Pfam" id="PF06265">
    <property type="entry name" value="YutD-like"/>
    <property type="match status" value="1"/>
</dbReference>
<evidence type="ECO:0000313" key="2">
    <source>
        <dbReference type="EMBL" id="KRL91274.1"/>
    </source>
</evidence>
<evidence type="ECO:0000313" key="3">
    <source>
        <dbReference type="Proteomes" id="UP000051036"/>
    </source>
</evidence>
<sequence length="193" mass="22914">MTKKEDQENKLEDKENRFEKEQPLRHPMAAVSVDGGRIKINKQVYRILINKADALDVEILRRKYDPYLDQYDFLVGDISSEHLRLKGFYKDIVQTAIDRKERAIADYLIEYCNPGSAYFVLELISPVHRYSGKSQEKNAFHRKRYNKQNKNNFKNNFKKRRVHKTNFKKKSVAVQKGHGRKHAFVIKKRKDSK</sequence>
<organism evidence="2 3">
    <name type="scientific">Lactobacillus kalixensis DSM 16043</name>
    <dbReference type="NCBI Taxonomy" id="1423763"/>
    <lineage>
        <taxon>Bacteria</taxon>
        <taxon>Bacillati</taxon>
        <taxon>Bacillota</taxon>
        <taxon>Bacilli</taxon>
        <taxon>Lactobacillales</taxon>
        <taxon>Lactobacillaceae</taxon>
        <taxon>Lactobacillus</taxon>
    </lineage>
</organism>
<dbReference type="InterPro" id="IPR038141">
    <property type="entry name" value="YutD-like_sf"/>
</dbReference>